<keyword evidence="7 9" id="KW-0408">Iron</keyword>
<accession>M5FQ41</accession>
<keyword evidence="11" id="KW-1133">Transmembrane helix</keyword>
<dbReference type="GO" id="GO:0020037">
    <property type="term" value="F:heme binding"/>
    <property type="evidence" value="ECO:0007669"/>
    <property type="project" value="InterPro"/>
</dbReference>
<dbReference type="PRINTS" id="PR00463">
    <property type="entry name" value="EP450I"/>
</dbReference>
<evidence type="ECO:0000256" key="2">
    <source>
        <dbReference type="ARBA" id="ARBA00005179"/>
    </source>
</evidence>
<dbReference type="GO" id="GO:0004497">
    <property type="term" value="F:monooxygenase activity"/>
    <property type="evidence" value="ECO:0007669"/>
    <property type="project" value="UniProtKB-KW"/>
</dbReference>
<dbReference type="AlphaFoldDB" id="M5FQ41"/>
<dbReference type="STRING" id="1858805.M5FQ41"/>
<proteinExistence type="inferred from homology"/>
<evidence type="ECO:0000256" key="7">
    <source>
        <dbReference type="ARBA" id="ARBA00023004"/>
    </source>
</evidence>
<evidence type="ECO:0000256" key="4">
    <source>
        <dbReference type="ARBA" id="ARBA00022617"/>
    </source>
</evidence>
<dbReference type="GO" id="GO:0016705">
    <property type="term" value="F:oxidoreductase activity, acting on paired donors, with incorporation or reduction of molecular oxygen"/>
    <property type="evidence" value="ECO:0007669"/>
    <property type="project" value="InterPro"/>
</dbReference>
<comment type="similarity">
    <text evidence="3 10">Belongs to the cytochrome P450 family.</text>
</comment>
<dbReference type="PRINTS" id="PR00385">
    <property type="entry name" value="P450"/>
</dbReference>
<keyword evidence="13" id="KW-1185">Reference proteome</keyword>
<dbReference type="RefSeq" id="XP_040625858.1">
    <property type="nucleotide sequence ID" value="XM_040770552.1"/>
</dbReference>
<evidence type="ECO:0000256" key="9">
    <source>
        <dbReference type="PIRSR" id="PIRSR602401-1"/>
    </source>
</evidence>
<dbReference type="GeneID" id="63685614"/>
<keyword evidence="4 9" id="KW-0349">Heme</keyword>
<dbReference type="GO" id="GO:0005506">
    <property type="term" value="F:iron ion binding"/>
    <property type="evidence" value="ECO:0007669"/>
    <property type="project" value="InterPro"/>
</dbReference>
<dbReference type="InterPro" id="IPR002401">
    <property type="entry name" value="Cyt_P450_E_grp-I"/>
</dbReference>
<dbReference type="Proteomes" id="UP000030653">
    <property type="component" value="Unassembled WGS sequence"/>
</dbReference>
<dbReference type="HOGENOM" id="CLU_001570_2_3_1"/>
<keyword evidence="11" id="KW-0472">Membrane</keyword>
<dbReference type="SUPFAM" id="SSF48264">
    <property type="entry name" value="Cytochrome P450"/>
    <property type="match status" value="1"/>
</dbReference>
<feature type="transmembrane region" description="Helical" evidence="11">
    <location>
        <begin position="6"/>
        <end position="24"/>
    </location>
</feature>
<keyword evidence="6 10" id="KW-0560">Oxidoreductase</keyword>
<evidence type="ECO:0000256" key="6">
    <source>
        <dbReference type="ARBA" id="ARBA00023002"/>
    </source>
</evidence>
<dbReference type="InterPro" id="IPR050364">
    <property type="entry name" value="Cytochrome_P450_fung"/>
</dbReference>
<reference evidence="12 13" key="1">
    <citation type="journal article" date="2012" name="Science">
        <title>The Paleozoic origin of enzymatic lignin decomposition reconstructed from 31 fungal genomes.</title>
        <authorList>
            <person name="Floudas D."/>
            <person name="Binder M."/>
            <person name="Riley R."/>
            <person name="Barry K."/>
            <person name="Blanchette R.A."/>
            <person name="Henrissat B."/>
            <person name="Martinez A.T."/>
            <person name="Otillar R."/>
            <person name="Spatafora J.W."/>
            <person name="Yadav J.S."/>
            <person name="Aerts A."/>
            <person name="Benoit I."/>
            <person name="Boyd A."/>
            <person name="Carlson A."/>
            <person name="Copeland A."/>
            <person name="Coutinho P.M."/>
            <person name="de Vries R.P."/>
            <person name="Ferreira P."/>
            <person name="Findley K."/>
            <person name="Foster B."/>
            <person name="Gaskell J."/>
            <person name="Glotzer D."/>
            <person name="Gorecki P."/>
            <person name="Heitman J."/>
            <person name="Hesse C."/>
            <person name="Hori C."/>
            <person name="Igarashi K."/>
            <person name="Jurgens J.A."/>
            <person name="Kallen N."/>
            <person name="Kersten P."/>
            <person name="Kohler A."/>
            <person name="Kuees U."/>
            <person name="Kumar T.K.A."/>
            <person name="Kuo A."/>
            <person name="LaButti K."/>
            <person name="Larrondo L.F."/>
            <person name="Lindquist E."/>
            <person name="Ling A."/>
            <person name="Lombard V."/>
            <person name="Lucas S."/>
            <person name="Lundell T."/>
            <person name="Martin R."/>
            <person name="McLaughlin D.J."/>
            <person name="Morgenstern I."/>
            <person name="Morin E."/>
            <person name="Murat C."/>
            <person name="Nagy L.G."/>
            <person name="Nolan M."/>
            <person name="Ohm R.A."/>
            <person name="Patyshakuliyeva A."/>
            <person name="Rokas A."/>
            <person name="Ruiz-Duenas F.J."/>
            <person name="Sabat G."/>
            <person name="Salamov A."/>
            <person name="Samejima M."/>
            <person name="Schmutz J."/>
            <person name="Slot J.C."/>
            <person name="St John F."/>
            <person name="Stenlid J."/>
            <person name="Sun H."/>
            <person name="Sun S."/>
            <person name="Syed K."/>
            <person name="Tsang A."/>
            <person name="Wiebenga A."/>
            <person name="Young D."/>
            <person name="Pisabarro A."/>
            <person name="Eastwood D.C."/>
            <person name="Martin F."/>
            <person name="Cullen D."/>
            <person name="Grigoriev I.V."/>
            <person name="Hibbett D.S."/>
        </authorList>
    </citation>
    <scope>NUCLEOTIDE SEQUENCE [LARGE SCALE GENOMIC DNA]</scope>
    <source>
        <strain evidence="12 13">DJM-731 SS1</strain>
    </source>
</reference>
<dbReference type="InterPro" id="IPR001128">
    <property type="entry name" value="Cyt_P450"/>
</dbReference>
<evidence type="ECO:0000313" key="12">
    <source>
        <dbReference type="EMBL" id="EJT98960.1"/>
    </source>
</evidence>
<name>M5FQ41_DACPD</name>
<dbReference type="Pfam" id="PF00067">
    <property type="entry name" value="p450"/>
    <property type="match status" value="1"/>
</dbReference>
<dbReference type="Gene3D" id="1.10.630.10">
    <property type="entry name" value="Cytochrome P450"/>
    <property type="match status" value="1"/>
</dbReference>
<gene>
    <name evidence="12" type="ORF">DACRYDRAFT_118262</name>
</gene>
<keyword evidence="11" id="KW-0812">Transmembrane</keyword>
<dbReference type="OrthoDB" id="2789670at2759"/>
<dbReference type="InterPro" id="IPR036396">
    <property type="entry name" value="Cyt_P450_sf"/>
</dbReference>
<evidence type="ECO:0000256" key="3">
    <source>
        <dbReference type="ARBA" id="ARBA00010617"/>
    </source>
</evidence>
<dbReference type="EMBL" id="JH795871">
    <property type="protein sequence ID" value="EJT98960.1"/>
    <property type="molecule type" value="Genomic_DNA"/>
</dbReference>
<feature type="binding site" description="axial binding residue" evidence="9">
    <location>
        <position position="441"/>
    </location>
    <ligand>
        <name>heme</name>
        <dbReference type="ChEBI" id="CHEBI:30413"/>
    </ligand>
    <ligandPart>
        <name>Fe</name>
        <dbReference type="ChEBI" id="CHEBI:18248"/>
    </ligandPart>
</feature>
<dbReference type="CDD" id="cd11065">
    <property type="entry name" value="CYP64-like"/>
    <property type="match status" value="1"/>
</dbReference>
<organism evidence="12 13">
    <name type="scientific">Dacryopinax primogenitus (strain DJM 731)</name>
    <name type="common">Brown rot fungus</name>
    <dbReference type="NCBI Taxonomy" id="1858805"/>
    <lineage>
        <taxon>Eukaryota</taxon>
        <taxon>Fungi</taxon>
        <taxon>Dikarya</taxon>
        <taxon>Basidiomycota</taxon>
        <taxon>Agaricomycotina</taxon>
        <taxon>Dacrymycetes</taxon>
        <taxon>Dacrymycetales</taxon>
        <taxon>Dacrymycetaceae</taxon>
        <taxon>Dacryopinax</taxon>
    </lineage>
</organism>
<comment type="pathway">
    <text evidence="2">Secondary metabolite biosynthesis.</text>
</comment>
<keyword evidence="5 9" id="KW-0479">Metal-binding</keyword>
<comment type="cofactor">
    <cofactor evidence="1 9">
        <name>heme</name>
        <dbReference type="ChEBI" id="CHEBI:30413"/>
    </cofactor>
</comment>
<sequence>MSVSTSTVFGMVALTVVLALYVWLQRSARRFPPGPNPIPILGRLHAPINQLAELKQWADQYPEIMTVTVWSRKIIVLNTHAAVAEILEKRSATTSGRPKLVMAHELVGHGDSPSQTSDASLHKKYRRLFASGFAPRTVLSYAPFQVRQMRKAALAMLASPQGSVAALSKAVSSVSLMVTYGYDLEKEDDAFVNRVKGFLPILERLLTPGAFVVDLVPFLKHLPAWLPGMSFKHLAAEWRQILKDIREIPFARVKRDIGMGKAKPSFCASLIEEQVLLPEQARYDEDLLIKTAGGIYAASADTTSSALRTLLAALVLFPSVQQKAQSELDRIVGRERLPTLEDRDQLHYCKAVVHEVLRWHPVTPFATPHVMEKDEEFRGYVLPKGTTVVPNVWAMTREEHIYPSPDVFLPERFLTADGKQFCIPDMARNIPLTFGFGRRICPGSHLAEGTIFAAVISVLWSCTISRPPGTENMEIEFLTPGVHHPKPFPPNVTPRFSGAVELLQNAMSD</sequence>
<protein>
    <submittedName>
        <fullName evidence="12">Cytochrome P450</fullName>
    </submittedName>
</protein>
<dbReference type="PROSITE" id="PS00086">
    <property type="entry name" value="CYTOCHROME_P450"/>
    <property type="match status" value="1"/>
</dbReference>
<evidence type="ECO:0000256" key="1">
    <source>
        <dbReference type="ARBA" id="ARBA00001971"/>
    </source>
</evidence>
<dbReference type="PANTHER" id="PTHR46300">
    <property type="entry name" value="P450, PUTATIVE (EUROFUNG)-RELATED-RELATED"/>
    <property type="match status" value="1"/>
</dbReference>
<evidence type="ECO:0000313" key="13">
    <source>
        <dbReference type="Proteomes" id="UP000030653"/>
    </source>
</evidence>
<evidence type="ECO:0000256" key="5">
    <source>
        <dbReference type="ARBA" id="ARBA00022723"/>
    </source>
</evidence>
<keyword evidence="8 10" id="KW-0503">Monooxygenase</keyword>
<dbReference type="PANTHER" id="PTHR46300:SF7">
    <property type="entry name" value="P450, PUTATIVE (EUROFUNG)-RELATED"/>
    <property type="match status" value="1"/>
</dbReference>
<evidence type="ECO:0000256" key="10">
    <source>
        <dbReference type="RuleBase" id="RU000461"/>
    </source>
</evidence>
<evidence type="ECO:0000256" key="11">
    <source>
        <dbReference type="SAM" id="Phobius"/>
    </source>
</evidence>
<dbReference type="InterPro" id="IPR017972">
    <property type="entry name" value="Cyt_P450_CS"/>
</dbReference>
<evidence type="ECO:0000256" key="8">
    <source>
        <dbReference type="ARBA" id="ARBA00023033"/>
    </source>
</evidence>